<dbReference type="GO" id="GO:0005634">
    <property type="term" value="C:nucleus"/>
    <property type="evidence" value="ECO:0007669"/>
    <property type="project" value="UniProtKB-SubCell"/>
</dbReference>
<dbReference type="InterPro" id="IPR036617">
    <property type="entry name" value="BAF_sf"/>
</dbReference>
<protein>
    <recommendedName>
        <fullName evidence="3">Barrier-to-autointegration factor-like protein</fullName>
    </recommendedName>
    <alternativeName>
        <fullName evidence="4">Barrier-to-autointegration factor 2</fullName>
    </alternativeName>
</protein>
<dbReference type="InterPro" id="IPR004122">
    <property type="entry name" value="BAF_prot"/>
</dbReference>
<keyword evidence="2" id="KW-0539">Nucleus</keyword>
<proteinExistence type="predicted"/>
<dbReference type="InterPro" id="IPR051387">
    <property type="entry name" value="BAF"/>
</dbReference>
<dbReference type="OrthoDB" id="9997163at2759"/>
<dbReference type="GO" id="GO:0051276">
    <property type="term" value="P:chromosome organization"/>
    <property type="evidence" value="ECO:0007669"/>
    <property type="project" value="TreeGrafter"/>
</dbReference>
<dbReference type="PANTHER" id="PTHR47507:SF6">
    <property type="entry name" value="BARRIER-TO-AUTOINTEGRATION FACTOR"/>
    <property type="match status" value="1"/>
</dbReference>
<evidence type="ECO:0000313" key="5">
    <source>
        <dbReference type="EMBL" id="GFY37982.1"/>
    </source>
</evidence>
<sequence>MSDSITYEYGEGMSSTSQKHKNFVSEPMGDKSVNELAGIGEVLSKRLEAKGFDKAYVVLGQFLVLKKHKELFIDWMKDICAANSKQASECYQCISDWSWARLAEVLQFSFCLNLCSYDFFSASVRYPTTYAPLGTSRVFKGTFENIPHHGVGKEIHLQQRFLRHYGTRQHDEIRGSSGTHRIGDTCIRPRLPGIPEDVHRPGMQGDRLHNVRHAPLPQDVRPVLELPNFVGENRTHQMWK</sequence>
<comment type="subcellular location">
    <subcellularLocation>
        <location evidence="1">Nucleus</location>
    </subcellularLocation>
</comment>
<accession>A0A8X7BPM4</accession>
<evidence type="ECO:0000256" key="1">
    <source>
        <dbReference type="ARBA" id="ARBA00004123"/>
    </source>
</evidence>
<keyword evidence="6" id="KW-1185">Reference proteome</keyword>
<name>A0A8X7BPM4_9ARAC</name>
<dbReference type="EMBL" id="BMAV01000586">
    <property type="protein sequence ID" value="GFY37982.1"/>
    <property type="molecule type" value="Genomic_DNA"/>
</dbReference>
<dbReference type="Gene3D" id="1.10.150.40">
    <property type="entry name" value="Barrier-to-autointegration factor, BAF"/>
    <property type="match status" value="1"/>
</dbReference>
<comment type="caution">
    <text evidence="5">The sequence shown here is derived from an EMBL/GenBank/DDBJ whole genome shotgun (WGS) entry which is preliminary data.</text>
</comment>
<dbReference type="GO" id="GO:0003677">
    <property type="term" value="F:DNA binding"/>
    <property type="evidence" value="ECO:0007669"/>
    <property type="project" value="InterPro"/>
</dbReference>
<dbReference type="SMART" id="SM01023">
    <property type="entry name" value="BAF"/>
    <property type="match status" value="1"/>
</dbReference>
<dbReference type="GO" id="GO:0000793">
    <property type="term" value="C:condensed chromosome"/>
    <property type="evidence" value="ECO:0007669"/>
    <property type="project" value="TreeGrafter"/>
</dbReference>
<dbReference type="SUPFAM" id="SSF47798">
    <property type="entry name" value="Barrier-to-autointegration factor, BAF"/>
    <property type="match status" value="1"/>
</dbReference>
<evidence type="ECO:0000256" key="2">
    <source>
        <dbReference type="ARBA" id="ARBA00023242"/>
    </source>
</evidence>
<evidence type="ECO:0000256" key="4">
    <source>
        <dbReference type="ARBA" id="ARBA00079764"/>
    </source>
</evidence>
<organism evidence="5 6">
    <name type="scientific">Trichonephila inaurata madagascariensis</name>
    <dbReference type="NCBI Taxonomy" id="2747483"/>
    <lineage>
        <taxon>Eukaryota</taxon>
        <taxon>Metazoa</taxon>
        <taxon>Ecdysozoa</taxon>
        <taxon>Arthropoda</taxon>
        <taxon>Chelicerata</taxon>
        <taxon>Arachnida</taxon>
        <taxon>Araneae</taxon>
        <taxon>Araneomorphae</taxon>
        <taxon>Entelegynae</taxon>
        <taxon>Araneoidea</taxon>
        <taxon>Nephilidae</taxon>
        <taxon>Trichonephila</taxon>
        <taxon>Trichonephila inaurata</taxon>
    </lineage>
</organism>
<evidence type="ECO:0000313" key="6">
    <source>
        <dbReference type="Proteomes" id="UP000886998"/>
    </source>
</evidence>
<dbReference type="Pfam" id="PF02961">
    <property type="entry name" value="SAM_BAF"/>
    <property type="match status" value="1"/>
</dbReference>
<reference evidence="5" key="1">
    <citation type="submission" date="2020-08" db="EMBL/GenBank/DDBJ databases">
        <title>Multicomponent nature underlies the extraordinary mechanical properties of spider dragline silk.</title>
        <authorList>
            <person name="Kono N."/>
            <person name="Nakamura H."/>
            <person name="Mori M."/>
            <person name="Yoshida Y."/>
            <person name="Ohtoshi R."/>
            <person name="Malay A.D."/>
            <person name="Moran D.A.P."/>
            <person name="Tomita M."/>
            <person name="Numata K."/>
            <person name="Arakawa K."/>
        </authorList>
    </citation>
    <scope>NUCLEOTIDE SEQUENCE</scope>
</reference>
<gene>
    <name evidence="5" type="primary">banf1</name>
    <name evidence="5" type="ORF">TNIN_13961</name>
</gene>
<dbReference type="FunFam" id="1.10.150.40:FF:000002">
    <property type="entry name" value="Barrier to autointegration factor 2"/>
    <property type="match status" value="1"/>
</dbReference>
<dbReference type="AlphaFoldDB" id="A0A8X7BPM4"/>
<dbReference type="PANTHER" id="PTHR47507">
    <property type="entry name" value="BARRIER TO AUTOINTEGRATION FACTOR 2"/>
    <property type="match status" value="1"/>
</dbReference>
<evidence type="ECO:0000256" key="3">
    <source>
        <dbReference type="ARBA" id="ARBA00074730"/>
    </source>
</evidence>
<dbReference type="Proteomes" id="UP000886998">
    <property type="component" value="Unassembled WGS sequence"/>
</dbReference>